<organism evidence="1 2">
    <name type="scientific">Moniliophthora roreri</name>
    <name type="common">Frosty pod rot fungus</name>
    <name type="synonym">Monilia roreri</name>
    <dbReference type="NCBI Taxonomy" id="221103"/>
    <lineage>
        <taxon>Eukaryota</taxon>
        <taxon>Fungi</taxon>
        <taxon>Dikarya</taxon>
        <taxon>Basidiomycota</taxon>
        <taxon>Agaricomycotina</taxon>
        <taxon>Agaricomycetes</taxon>
        <taxon>Agaricomycetidae</taxon>
        <taxon>Agaricales</taxon>
        <taxon>Marasmiineae</taxon>
        <taxon>Marasmiaceae</taxon>
        <taxon>Moniliophthora</taxon>
    </lineage>
</organism>
<proteinExistence type="predicted"/>
<gene>
    <name evidence="1" type="ORF">WG66_373</name>
</gene>
<dbReference type="Proteomes" id="UP000054988">
    <property type="component" value="Unassembled WGS sequence"/>
</dbReference>
<comment type="caution">
    <text evidence="1">The sequence shown here is derived from an EMBL/GenBank/DDBJ whole genome shotgun (WGS) entry which is preliminary data.</text>
</comment>
<accession>A0A0W0GER2</accession>
<sequence>MPSATVTLYFLPDNVDFALLLQHTFENKKDDLGTTSNAFSPLSSVPSSSEFGPVPTSEAMSPIRLEDLGSTDNAEPSKALEASILHALENGFSGHHAQYGNTKYTLEDITGSEFNFTKVDWNGQSDFVIVMWDGFEIIHGKGFTDQMTWHGAMVRVANKLDSERKNMSFTGRLLKNCHGGFFALSAGVSCNLGLKKPKVVGQANKKNTESAAFYHCQPVLCHYIYAHITFNFGPQTVCAEHTDFGNRADGSCAITALSPSVSGYNYKNGGHLILWDLRLVIKFLPGATILILSAVLCHSNIAIGDKERCYRLETIFWASLKEDEVTVEKEKDKARWKSSFTNFAKFH</sequence>
<dbReference type="Gene3D" id="3.60.130.30">
    <property type="match status" value="1"/>
</dbReference>
<reference evidence="1 2" key="1">
    <citation type="submission" date="2015-12" db="EMBL/GenBank/DDBJ databases">
        <title>Draft genome sequence of Moniliophthora roreri, the causal agent of frosty pod rot of cacao.</title>
        <authorList>
            <person name="Aime M.C."/>
            <person name="Diaz-Valderrama J.R."/>
            <person name="Kijpornyongpan T."/>
            <person name="Phillips-Mora W."/>
        </authorList>
    </citation>
    <scope>NUCLEOTIDE SEQUENCE [LARGE SCALE GENOMIC DNA]</scope>
    <source>
        <strain evidence="1 2">MCA 2952</strain>
    </source>
</reference>
<dbReference type="AlphaFoldDB" id="A0A0W0GER2"/>
<dbReference type="EMBL" id="LATX01000154">
    <property type="protein sequence ID" value="KTB47050.1"/>
    <property type="molecule type" value="Genomic_DNA"/>
</dbReference>
<evidence type="ECO:0000313" key="2">
    <source>
        <dbReference type="Proteomes" id="UP000054988"/>
    </source>
</evidence>
<protein>
    <submittedName>
        <fullName evidence="1">Uncharacterized protein</fullName>
    </submittedName>
</protein>
<evidence type="ECO:0000313" key="1">
    <source>
        <dbReference type="EMBL" id="KTB47050.1"/>
    </source>
</evidence>
<name>A0A0W0GER2_MONRR</name>